<dbReference type="AlphaFoldDB" id="A0AAV4NXS0"/>
<proteinExistence type="predicted"/>
<gene>
    <name evidence="1" type="ORF">CEXT_548011</name>
</gene>
<evidence type="ECO:0000313" key="2">
    <source>
        <dbReference type="Proteomes" id="UP001054945"/>
    </source>
</evidence>
<protein>
    <submittedName>
        <fullName evidence="1">Uncharacterized protein</fullName>
    </submittedName>
</protein>
<dbReference type="Proteomes" id="UP001054945">
    <property type="component" value="Unassembled WGS sequence"/>
</dbReference>
<sequence length="92" mass="10714">MHKKSFVNKRKTVFSGKQDVIRLSPAPPLWGWRKGFSSCEERIVSGDNRKDTKQHTDDIIDAVSTDILQLVGILRRMEIIQHMGIFHRRKKV</sequence>
<accession>A0AAV4NXS0</accession>
<dbReference type="EMBL" id="BPLR01003873">
    <property type="protein sequence ID" value="GIX89548.1"/>
    <property type="molecule type" value="Genomic_DNA"/>
</dbReference>
<organism evidence="1 2">
    <name type="scientific">Caerostris extrusa</name>
    <name type="common">Bark spider</name>
    <name type="synonym">Caerostris bankana</name>
    <dbReference type="NCBI Taxonomy" id="172846"/>
    <lineage>
        <taxon>Eukaryota</taxon>
        <taxon>Metazoa</taxon>
        <taxon>Ecdysozoa</taxon>
        <taxon>Arthropoda</taxon>
        <taxon>Chelicerata</taxon>
        <taxon>Arachnida</taxon>
        <taxon>Araneae</taxon>
        <taxon>Araneomorphae</taxon>
        <taxon>Entelegynae</taxon>
        <taxon>Araneoidea</taxon>
        <taxon>Araneidae</taxon>
        <taxon>Caerostris</taxon>
    </lineage>
</organism>
<comment type="caution">
    <text evidence="1">The sequence shown here is derived from an EMBL/GenBank/DDBJ whole genome shotgun (WGS) entry which is preliminary data.</text>
</comment>
<evidence type="ECO:0000313" key="1">
    <source>
        <dbReference type="EMBL" id="GIX89548.1"/>
    </source>
</evidence>
<keyword evidence="2" id="KW-1185">Reference proteome</keyword>
<name>A0AAV4NXS0_CAEEX</name>
<reference evidence="1 2" key="1">
    <citation type="submission" date="2021-06" db="EMBL/GenBank/DDBJ databases">
        <title>Caerostris extrusa draft genome.</title>
        <authorList>
            <person name="Kono N."/>
            <person name="Arakawa K."/>
        </authorList>
    </citation>
    <scope>NUCLEOTIDE SEQUENCE [LARGE SCALE GENOMIC DNA]</scope>
</reference>